<dbReference type="GO" id="GO:0015297">
    <property type="term" value="F:antiporter activity"/>
    <property type="evidence" value="ECO:0007669"/>
    <property type="project" value="InterPro"/>
</dbReference>
<reference evidence="8 9" key="1">
    <citation type="journal article" date="2014" name="Nat. Commun.">
        <title>Klebsormidium flaccidum genome reveals primary factors for plant terrestrial adaptation.</title>
        <authorList>
            <person name="Hori K."/>
            <person name="Maruyama F."/>
            <person name="Fujisawa T."/>
            <person name="Togashi T."/>
            <person name="Yamamoto N."/>
            <person name="Seo M."/>
            <person name="Sato S."/>
            <person name="Yamada T."/>
            <person name="Mori H."/>
            <person name="Tajima N."/>
            <person name="Moriyama T."/>
            <person name="Ikeuchi M."/>
            <person name="Watanabe M."/>
            <person name="Wada H."/>
            <person name="Kobayashi K."/>
            <person name="Saito M."/>
            <person name="Masuda T."/>
            <person name="Sasaki-Sekimoto Y."/>
            <person name="Mashiguchi K."/>
            <person name="Awai K."/>
            <person name="Shimojima M."/>
            <person name="Masuda S."/>
            <person name="Iwai M."/>
            <person name="Nobusawa T."/>
            <person name="Narise T."/>
            <person name="Kondo S."/>
            <person name="Saito H."/>
            <person name="Sato R."/>
            <person name="Murakawa M."/>
            <person name="Ihara Y."/>
            <person name="Oshima-Yamada Y."/>
            <person name="Ohtaka K."/>
            <person name="Satoh M."/>
            <person name="Sonobe K."/>
            <person name="Ishii M."/>
            <person name="Ohtani R."/>
            <person name="Kanamori-Sato M."/>
            <person name="Honoki R."/>
            <person name="Miyazaki D."/>
            <person name="Mochizuki H."/>
            <person name="Umetsu J."/>
            <person name="Higashi K."/>
            <person name="Shibata D."/>
            <person name="Kamiya Y."/>
            <person name="Sato N."/>
            <person name="Nakamura Y."/>
            <person name="Tabata S."/>
            <person name="Ida S."/>
            <person name="Kurokawa K."/>
            <person name="Ohta H."/>
        </authorList>
    </citation>
    <scope>NUCLEOTIDE SEQUENCE [LARGE SCALE GENOMIC DNA]</scope>
    <source>
        <strain evidence="8 9">NIES-2285</strain>
    </source>
</reference>
<feature type="transmembrane region" description="Helical" evidence="6">
    <location>
        <begin position="498"/>
        <end position="520"/>
    </location>
</feature>
<dbReference type="Pfam" id="PF01554">
    <property type="entry name" value="MatE"/>
    <property type="match status" value="2"/>
</dbReference>
<gene>
    <name evidence="8" type="ORF">KFL_001740160</name>
</gene>
<evidence type="ECO:0000256" key="5">
    <source>
        <dbReference type="ARBA" id="ARBA00023136"/>
    </source>
</evidence>
<feature type="transmembrane region" description="Helical" evidence="6">
    <location>
        <begin position="386"/>
        <end position="406"/>
    </location>
</feature>
<feature type="transmembrane region" description="Helical" evidence="6">
    <location>
        <begin position="305"/>
        <end position="324"/>
    </location>
</feature>
<feature type="transmembrane region" description="Helical" evidence="6">
    <location>
        <begin position="234"/>
        <end position="252"/>
    </location>
</feature>
<feature type="transmembrane region" description="Helical" evidence="6">
    <location>
        <begin position="330"/>
        <end position="350"/>
    </location>
</feature>
<evidence type="ECO:0000256" key="1">
    <source>
        <dbReference type="ARBA" id="ARBA00004141"/>
    </source>
</evidence>
<name>A0A1Y1I5Q7_KLENI</name>
<evidence type="ECO:0000256" key="4">
    <source>
        <dbReference type="ARBA" id="ARBA00022989"/>
    </source>
</evidence>
<dbReference type="Proteomes" id="UP000054558">
    <property type="component" value="Unassembled WGS sequence"/>
</dbReference>
<evidence type="ECO:0000256" key="7">
    <source>
        <dbReference type="SAM" id="MobiDB-lite"/>
    </source>
</evidence>
<evidence type="ECO:0000256" key="3">
    <source>
        <dbReference type="ARBA" id="ARBA00022692"/>
    </source>
</evidence>
<feature type="transmembrane region" description="Helical" evidence="6">
    <location>
        <begin position="153"/>
        <end position="178"/>
    </location>
</feature>
<dbReference type="GO" id="GO:0022857">
    <property type="term" value="F:transmembrane transporter activity"/>
    <property type="evidence" value="ECO:0000318"/>
    <property type="project" value="GO_Central"/>
</dbReference>
<dbReference type="GO" id="GO:0016020">
    <property type="term" value="C:membrane"/>
    <property type="evidence" value="ECO:0000318"/>
    <property type="project" value="GO_Central"/>
</dbReference>
<evidence type="ECO:0000313" key="8">
    <source>
        <dbReference type="EMBL" id="GAQ84057.1"/>
    </source>
</evidence>
<feature type="transmembrane region" description="Helical" evidence="6">
    <location>
        <begin position="557"/>
        <end position="583"/>
    </location>
</feature>
<comment type="subcellular location">
    <subcellularLocation>
        <location evidence="1">Membrane</location>
        <topology evidence="1">Multi-pass membrane protein</topology>
    </subcellularLocation>
</comment>
<dbReference type="EMBL" id="DF237123">
    <property type="protein sequence ID" value="GAQ84057.1"/>
    <property type="molecule type" value="Genomic_DNA"/>
</dbReference>
<feature type="transmembrane region" description="Helical" evidence="6">
    <location>
        <begin position="272"/>
        <end position="293"/>
    </location>
</feature>
<proteinExistence type="inferred from homology"/>
<dbReference type="NCBIfam" id="TIGR00797">
    <property type="entry name" value="matE"/>
    <property type="match status" value="1"/>
</dbReference>
<protein>
    <recommendedName>
        <fullName evidence="6">Protein DETOXIFICATION</fullName>
    </recommendedName>
    <alternativeName>
        <fullName evidence="6">Multidrug and toxic compound extrusion protein</fullName>
    </alternativeName>
</protein>
<sequence>MNADAGGSVGHNAQAPEEAQRPLDFERWSLDSETAQFEGGSKHDGNSCRSSLDIDGVAVESERQGKSQTKRPSQSRKEQQHQKAVQKKYGPVGSLSKIKRLLSSSGGDFSDEEEQLGGERDTLLAPAPSSCYVDADDQSEGKESEYWKEAKRLWNLAVPIAFMQVLWYARTVASLIFVGHLGGVQLAGIALASTFASVSGYAIMFGLASGMDPLCSQAVGAKEYAAVGLTLQRGWAVLLCVCVPTFATWWNVEPFFRFARQDPVLTGFASEYLRILTLDLLFMGLAQPLRVFLRSQGITKPMACFAGIAFAGHVFFLHVFINLLNLGARGAAIAQCCTSFNFFMMLLLYVRCYPGPHRQCWDGRFDAKALNPAGWKPLLKQAIPSFVSLYLQRWFYEGMVIMAGWLPDPHVPVGAMAVAMNVFSLVTMLPMAFNIAGATRVGNELGANAPRGAQVASRVAFLYAVCIGVMWCVIITSSREVIPRVFTTDGDVRALCSTLLVALGVCQLFNCPMSVLGGLLRGVGKPSTVVVLSLSSYYVIGLPTSVTLTFYKGWGALGLWWGLTIAQSVMVTLMVIVVTRLSWQELADKARSRAKEGGRDAEKVPRKGGWKTGNDKAGAEVEKLLRNGGAEKADVEAGVSGVGSSRER</sequence>
<feature type="transmembrane region" description="Helical" evidence="6">
    <location>
        <begin position="459"/>
        <end position="478"/>
    </location>
</feature>
<dbReference type="InterPro" id="IPR045069">
    <property type="entry name" value="MATE_euk"/>
</dbReference>
<keyword evidence="3 6" id="KW-0812">Transmembrane</keyword>
<feature type="transmembrane region" description="Helical" evidence="6">
    <location>
        <begin position="184"/>
        <end position="207"/>
    </location>
</feature>
<keyword evidence="4 6" id="KW-1133">Transmembrane helix</keyword>
<dbReference type="AlphaFoldDB" id="A0A1Y1I5Q7"/>
<accession>A0A1Y1I5Q7</accession>
<dbReference type="PANTHER" id="PTHR11206">
    <property type="entry name" value="MULTIDRUG RESISTANCE PROTEIN"/>
    <property type="match status" value="1"/>
</dbReference>
<dbReference type="InterPro" id="IPR002528">
    <property type="entry name" value="MATE_fam"/>
</dbReference>
<feature type="transmembrane region" description="Helical" evidence="6">
    <location>
        <begin position="529"/>
        <end position="551"/>
    </location>
</feature>
<dbReference type="OrthoDB" id="2126698at2759"/>
<evidence type="ECO:0000313" key="9">
    <source>
        <dbReference type="Proteomes" id="UP000054558"/>
    </source>
</evidence>
<feature type="compositionally biased region" description="Basic and acidic residues" evidence="7">
    <location>
        <begin position="592"/>
        <end position="605"/>
    </location>
</feature>
<feature type="compositionally biased region" description="Basic and acidic residues" evidence="7">
    <location>
        <begin position="18"/>
        <end position="30"/>
    </location>
</feature>
<feature type="transmembrane region" description="Helical" evidence="6">
    <location>
        <begin position="418"/>
        <end position="438"/>
    </location>
</feature>
<dbReference type="GO" id="GO:1990961">
    <property type="term" value="P:xenobiotic detoxification by transmembrane export across the plasma membrane"/>
    <property type="evidence" value="ECO:0007669"/>
    <property type="project" value="InterPro"/>
</dbReference>
<evidence type="ECO:0000256" key="2">
    <source>
        <dbReference type="ARBA" id="ARBA00010199"/>
    </source>
</evidence>
<dbReference type="CDD" id="cd13132">
    <property type="entry name" value="MATE_eukaryotic"/>
    <property type="match status" value="1"/>
</dbReference>
<feature type="region of interest" description="Disordered" evidence="7">
    <location>
        <begin position="1"/>
        <end position="89"/>
    </location>
</feature>
<dbReference type="GO" id="GO:0042910">
    <property type="term" value="F:xenobiotic transmembrane transporter activity"/>
    <property type="evidence" value="ECO:0007669"/>
    <property type="project" value="InterPro"/>
</dbReference>
<evidence type="ECO:0000256" key="6">
    <source>
        <dbReference type="RuleBase" id="RU004914"/>
    </source>
</evidence>
<dbReference type="OMA" id="VYKGSWV"/>
<comment type="similarity">
    <text evidence="2 6">Belongs to the multi antimicrobial extrusion (MATE) (TC 2.A.66.1) family.</text>
</comment>
<keyword evidence="5 6" id="KW-0472">Membrane</keyword>
<feature type="region of interest" description="Disordered" evidence="7">
    <location>
        <begin position="104"/>
        <end position="137"/>
    </location>
</feature>
<keyword evidence="9" id="KW-1185">Reference proteome</keyword>
<organism evidence="8 9">
    <name type="scientific">Klebsormidium nitens</name>
    <name type="common">Green alga</name>
    <name type="synonym">Ulothrix nitens</name>
    <dbReference type="NCBI Taxonomy" id="105231"/>
    <lineage>
        <taxon>Eukaryota</taxon>
        <taxon>Viridiplantae</taxon>
        <taxon>Streptophyta</taxon>
        <taxon>Klebsormidiophyceae</taxon>
        <taxon>Klebsormidiales</taxon>
        <taxon>Klebsormidiaceae</taxon>
        <taxon>Klebsormidium</taxon>
    </lineage>
</organism>
<feature type="region of interest" description="Disordered" evidence="7">
    <location>
        <begin position="592"/>
        <end position="617"/>
    </location>
</feature>